<evidence type="ECO:0000313" key="2">
    <source>
        <dbReference type="EMBL" id="SHN68792.1"/>
    </source>
</evidence>
<name>A0A1M7TDJ6_9BRAD</name>
<reference evidence="3" key="1">
    <citation type="submission" date="2016-11" db="EMBL/GenBank/DDBJ databases">
        <authorList>
            <person name="Varghese N."/>
            <person name="Submissions S."/>
        </authorList>
    </citation>
    <scope>NUCLEOTIDE SEQUENCE [LARGE SCALE GENOMIC DNA]</scope>
    <source>
        <strain evidence="3">GAS401</strain>
    </source>
</reference>
<protein>
    <submittedName>
        <fullName evidence="2">Uncharacterized protein</fullName>
    </submittedName>
</protein>
<gene>
    <name evidence="2" type="ORF">SAMN05444170_1430</name>
</gene>
<dbReference type="AlphaFoldDB" id="A0A1M7TDJ6"/>
<evidence type="ECO:0000256" key="1">
    <source>
        <dbReference type="SAM" id="MobiDB-lite"/>
    </source>
</evidence>
<feature type="region of interest" description="Disordered" evidence="1">
    <location>
        <begin position="41"/>
        <end position="73"/>
    </location>
</feature>
<evidence type="ECO:0000313" key="3">
    <source>
        <dbReference type="Proteomes" id="UP000184096"/>
    </source>
</evidence>
<proteinExistence type="predicted"/>
<dbReference type="EMBL" id="LT670849">
    <property type="protein sequence ID" value="SHN68792.1"/>
    <property type="molecule type" value="Genomic_DNA"/>
</dbReference>
<feature type="compositionally biased region" description="Basic and acidic residues" evidence="1">
    <location>
        <begin position="64"/>
        <end position="73"/>
    </location>
</feature>
<sequence>MSRFLTTCAAIGLWLSVAGLEKVDAKGGPFSLHGPWASASAQNNATDAGAPTGYETKPCFTPPDGEHQRSHRL</sequence>
<organism evidence="2 3">
    <name type="scientific">Bradyrhizobium erythrophlei</name>
    <dbReference type="NCBI Taxonomy" id="1437360"/>
    <lineage>
        <taxon>Bacteria</taxon>
        <taxon>Pseudomonadati</taxon>
        <taxon>Pseudomonadota</taxon>
        <taxon>Alphaproteobacteria</taxon>
        <taxon>Hyphomicrobiales</taxon>
        <taxon>Nitrobacteraceae</taxon>
        <taxon>Bradyrhizobium</taxon>
    </lineage>
</organism>
<accession>A0A1M7TDJ6</accession>
<keyword evidence="3" id="KW-1185">Reference proteome</keyword>
<dbReference type="Proteomes" id="UP000184096">
    <property type="component" value="Chromosome I"/>
</dbReference>